<dbReference type="STRING" id="930128.SAMN05192532_102193"/>
<keyword evidence="4" id="KW-1185">Reference proteome</keyword>
<name>A0A1I2BB30_9BACI</name>
<dbReference type="InterPro" id="IPR050345">
    <property type="entry name" value="Aliph_Amidase/BUP"/>
</dbReference>
<dbReference type="RefSeq" id="WP_091658404.1">
    <property type="nucleotide sequence ID" value="NZ_FONT01000002.1"/>
</dbReference>
<sequence>MSVNEVKTAVVQTDPKLGEVAHNLQETKYWVKEAHKQGAKLAVFPECSLTGYQFQDEASSRESALRIGDTWTQELQQLAKETDIHIVVGFVEDAGEDLYNALLVIAPDGELFKHRKAHLSNLGVDNFILQGEDPFEVFDTSIGKLGCFICYEARFPEHSRSLVLDGADILVHITNLPETANDQVDLLLPARANENRVFLLSSGRVGEENGYRYLGRSSIYGVEGEVLDQADRTSETIIYSTIDLEVARNKEVYYPPRDGKPKGHINPLFSRRRPELYSRLVQQ</sequence>
<feature type="domain" description="CN hydrolase" evidence="2">
    <location>
        <begin position="6"/>
        <end position="244"/>
    </location>
</feature>
<dbReference type="EMBL" id="FONT01000002">
    <property type="protein sequence ID" value="SFE53269.1"/>
    <property type="molecule type" value="Genomic_DNA"/>
</dbReference>
<reference evidence="3 4" key="1">
    <citation type="submission" date="2016-10" db="EMBL/GenBank/DDBJ databases">
        <authorList>
            <person name="de Groot N.N."/>
        </authorList>
    </citation>
    <scope>NUCLEOTIDE SEQUENCE [LARGE SCALE GENOMIC DNA]</scope>
    <source>
        <strain evidence="3 4">DSM 23995</strain>
    </source>
</reference>
<evidence type="ECO:0000256" key="1">
    <source>
        <dbReference type="ARBA" id="ARBA00022801"/>
    </source>
</evidence>
<dbReference type="AlphaFoldDB" id="A0A1I2BB30"/>
<dbReference type="InterPro" id="IPR003010">
    <property type="entry name" value="C-N_Hydrolase"/>
</dbReference>
<dbReference type="PROSITE" id="PS50263">
    <property type="entry name" value="CN_HYDROLASE"/>
    <property type="match status" value="1"/>
</dbReference>
<evidence type="ECO:0000313" key="3">
    <source>
        <dbReference type="EMBL" id="SFE53269.1"/>
    </source>
</evidence>
<gene>
    <name evidence="3" type="ORF">SAMN05192532_102193</name>
</gene>
<proteinExistence type="predicted"/>
<protein>
    <submittedName>
        <fullName evidence="3">Predicted amidohydrolase</fullName>
    </submittedName>
</protein>
<dbReference type="InterPro" id="IPR036526">
    <property type="entry name" value="C-N_Hydrolase_sf"/>
</dbReference>
<dbReference type="PANTHER" id="PTHR43674">
    <property type="entry name" value="NITRILASE C965.09-RELATED"/>
    <property type="match status" value="1"/>
</dbReference>
<organism evidence="3 4">
    <name type="scientific">Alteribacillus iranensis</name>
    <dbReference type="NCBI Taxonomy" id="930128"/>
    <lineage>
        <taxon>Bacteria</taxon>
        <taxon>Bacillati</taxon>
        <taxon>Bacillota</taxon>
        <taxon>Bacilli</taxon>
        <taxon>Bacillales</taxon>
        <taxon>Bacillaceae</taxon>
        <taxon>Alteribacillus</taxon>
    </lineage>
</organism>
<accession>A0A1I2BB30</accession>
<keyword evidence="1 3" id="KW-0378">Hydrolase</keyword>
<evidence type="ECO:0000259" key="2">
    <source>
        <dbReference type="PROSITE" id="PS50263"/>
    </source>
</evidence>
<dbReference type="Proteomes" id="UP000199516">
    <property type="component" value="Unassembled WGS sequence"/>
</dbReference>
<dbReference type="Gene3D" id="3.60.110.10">
    <property type="entry name" value="Carbon-nitrogen hydrolase"/>
    <property type="match status" value="1"/>
</dbReference>
<dbReference type="SUPFAM" id="SSF56317">
    <property type="entry name" value="Carbon-nitrogen hydrolase"/>
    <property type="match status" value="1"/>
</dbReference>
<dbReference type="PANTHER" id="PTHR43674:SF2">
    <property type="entry name" value="BETA-UREIDOPROPIONASE"/>
    <property type="match status" value="1"/>
</dbReference>
<dbReference type="OrthoDB" id="9811121at2"/>
<evidence type="ECO:0000313" key="4">
    <source>
        <dbReference type="Proteomes" id="UP000199516"/>
    </source>
</evidence>
<dbReference type="CDD" id="cd07197">
    <property type="entry name" value="nitrilase"/>
    <property type="match status" value="1"/>
</dbReference>
<dbReference type="Pfam" id="PF00795">
    <property type="entry name" value="CN_hydrolase"/>
    <property type="match status" value="1"/>
</dbReference>
<dbReference type="GO" id="GO:0016811">
    <property type="term" value="F:hydrolase activity, acting on carbon-nitrogen (but not peptide) bonds, in linear amides"/>
    <property type="evidence" value="ECO:0007669"/>
    <property type="project" value="UniProtKB-ARBA"/>
</dbReference>